<comment type="caution">
    <text evidence="2">The sequence shown here is derived from an EMBL/GenBank/DDBJ whole genome shotgun (WGS) entry which is preliminary data.</text>
</comment>
<evidence type="ECO:0000313" key="2">
    <source>
        <dbReference type="EMBL" id="KAK3612371.1"/>
    </source>
</evidence>
<evidence type="ECO:0000313" key="3">
    <source>
        <dbReference type="Proteomes" id="UP001195483"/>
    </source>
</evidence>
<accession>A0AAE0TLE3</accession>
<reference evidence="2" key="2">
    <citation type="journal article" date="2021" name="Genome Biol. Evol.">
        <title>Developing a high-quality reference genome for a parasitic bivalve with doubly uniparental inheritance (Bivalvia: Unionida).</title>
        <authorList>
            <person name="Smith C.H."/>
        </authorList>
    </citation>
    <scope>NUCLEOTIDE SEQUENCE</scope>
    <source>
        <strain evidence="2">CHS0354</strain>
        <tissue evidence="2">Mantle</tissue>
    </source>
</reference>
<dbReference type="Proteomes" id="UP001195483">
    <property type="component" value="Unassembled WGS sequence"/>
</dbReference>
<dbReference type="EMBL" id="JAEAOA010001901">
    <property type="protein sequence ID" value="KAK3612371.1"/>
    <property type="molecule type" value="Genomic_DNA"/>
</dbReference>
<dbReference type="AlphaFoldDB" id="A0AAE0TLE3"/>
<evidence type="ECO:0000256" key="1">
    <source>
        <dbReference type="SAM" id="MobiDB-lite"/>
    </source>
</evidence>
<keyword evidence="3" id="KW-1185">Reference proteome</keyword>
<organism evidence="2 3">
    <name type="scientific">Potamilus streckersoni</name>
    <dbReference type="NCBI Taxonomy" id="2493646"/>
    <lineage>
        <taxon>Eukaryota</taxon>
        <taxon>Metazoa</taxon>
        <taxon>Spiralia</taxon>
        <taxon>Lophotrochozoa</taxon>
        <taxon>Mollusca</taxon>
        <taxon>Bivalvia</taxon>
        <taxon>Autobranchia</taxon>
        <taxon>Heteroconchia</taxon>
        <taxon>Palaeoheterodonta</taxon>
        <taxon>Unionida</taxon>
        <taxon>Unionoidea</taxon>
        <taxon>Unionidae</taxon>
        <taxon>Ambleminae</taxon>
        <taxon>Lampsilini</taxon>
        <taxon>Potamilus</taxon>
    </lineage>
</organism>
<reference evidence="2" key="3">
    <citation type="submission" date="2023-05" db="EMBL/GenBank/DDBJ databases">
        <authorList>
            <person name="Smith C.H."/>
        </authorList>
    </citation>
    <scope>NUCLEOTIDE SEQUENCE</scope>
    <source>
        <strain evidence="2">CHS0354</strain>
        <tissue evidence="2">Mantle</tissue>
    </source>
</reference>
<reference evidence="2" key="1">
    <citation type="journal article" date="2021" name="Genome Biol. Evol.">
        <title>A High-Quality Reference Genome for a Parasitic Bivalve with Doubly Uniparental Inheritance (Bivalvia: Unionida).</title>
        <authorList>
            <person name="Smith C.H."/>
        </authorList>
    </citation>
    <scope>NUCLEOTIDE SEQUENCE</scope>
    <source>
        <strain evidence="2">CHS0354</strain>
    </source>
</reference>
<proteinExistence type="predicted"/>
<feature type="compositionally biased region" description="Acidic residues" evidence="1">
    <location>
        <begin position="84"/>
        <end position="94"/>
    </location>
</feature>
<name>A0AAE0TLE3_9BIVA</name>
<sequence length="94" mass="10950">MMGRKHSCDAEKALNASMMKCMHLVHRLAGLTSTRDTRIMYIEIKRNCYFIRIKTHSDAVSTSIKNFDIHAKYSDENNGNYNDNNDEIYNDDNE</sequence>
<protein>
    <submittedName>
        <fullName evidence="2">Uncharacterized protein</fullName>
    </submittedName>
</protein>
<gene>
    <name evidence="2" type="ORF">CHS0354_031963</name>
</gene>
<feature type="region of interest" description="Disordered" evidence="1">
    <location>
        <begin position="75"/>
        <end position="94"/>
    </location>
</feature>